<evidence type="ECO:0000313" key="2">
    <source>
        <dbReference type="EMBL" id="AFU59390.1"/>
    </source>
</evidence>
<dbReference type="Gene3D" id="3.40.50.150">
    <property type="entry name" value="Vaccinia Virus protein VP39"/>
    <property type="match status" value="1"/>
</dbReference>
<sequence>MGDHDREIKRLETQAKLFEPLTRQTLLAAGLKKGMSCADIGCGSGSVSRLMAEMVGVAGRVLGVDMDDRYLQYCRTVSPQHNMEFVHDNICESRLDGKERFDIVYSRFVFHHLNDTKKAVRSMIQLAKRGGAIIIQELDHAPGSWLSYPENKAFNSLREVYVALIKKTGADPLAGRKLYKLLMDESLDTTIECYSPCILMGCEPYSSLGWQLADSLKPRILKHGLQSEREFANMYKGLKELAKKKGSFVTYARLFSAVGRKRK</sequence>
<organism evidence="2 3">
    <name type="scientific">Nitrososphaera gargensis (strain Ga9.2)</name>
    <dbReference type="NCBI Taxonomy" id="1237085"/>
    <lineage>
        <taxon>Archaea</taxon>
        <taxon>Nitrososphaerota</taxon>
        <taxon>Nitrososphaeria</taxon>
        <taxon>Nitrososphaerales</taxon>
        <taxon>Nitrososphaeraceae</taxon>
        <taxon>Nitrososphaera</taxon>
    </lineage>
</organism>
<dbReference type="InParanoid" id="K0IHI2"/>
<dbReference type="AlphaFoldDB" id="K0IHI2"/>
<name>K0IHI2_NITGG</name>
<reference evidence="2 3" key="1">
    <citation type="journal article" date="2012" name="Environ. Microbiol.">
        <title>The genome of the ammonia-oxidizing Candidatus Nitrososphaera gargensis: insights into metabolic versatility and environmental adaptations.</title>
        <authorList>
            <person name="Spang A."/>
            <person name="Poehlein A."/>
            <person name="Offre P."/>
            <person name="Zumbragel S."/>
            <person name="Haider S."/>
            <person name="Rychlik N."/>
            <person name="Nowka B."/>
            <person name="Schmeisser C."/>
            <person name="Lebedeva E.V."/>
            <person name="Rattei T."/>
            <person name="Bohm C."/>
            <person name="Schmid M."/>
            <person name="Galushko A."/>
            <person name="Hatzenpichler R."/>
            <person name="Weinmaier T."/>
            <person name="Daniel R."/>
            <person name="Schleper C."/>
            <person name="Spieck E."/>
            <person name="Streit W."/>
            <person name="Wagner M."/>
        </authorList>
    </citation>
    <scope>NUCLEOTIDE SEQUENCE [LARGE SCALE GENOMIC DNA]</scope>
    <source>
        <strain evidence="3">Ga9.2</strain>
    </source>
</reference>
<feature type="domain" description="Methyltransferase type 11" evidence="1">
    <location>
        <begin position="39"/>
        <end position="135"/>
    </location>
</feature>
<dbReference type="GO" id="GO:0032259">
    <property type="term" value="P:methylation"/>
    <property type="evidence" value="ECO:0007669"/>
    <property type="project" value="UniProtKB-KW"/>
</dbReference>
<accession>K0IHI2</accession>
<dbReference type="STRING" id="1237085.Ngar_c24660"/>
<dbReference type="GO" id="GO:0008168">
    <property type="term" value="F:methyltransferase activity"/>
    <property type="evidence" value="ECO:0007669"/>
    <property type="project" value="UniProtKB-KW"/>
</dbReference>
<keyword evidence="2" id="KW-0489">Methyltransferase</keyword>
<protein>
    <submittedName>
        <fullName evidence="2">Putative methyltransferase</fullName>
    </submittedName>
</protein>
<keyword evidence="3" id="KW-1185">Reference proteome</keyword>
<dbReference type="KEGG" id="nga:Ngar_c24660"/>
<dbReference type="SUPFAM" id="SSF53335">
    <property type="entry name" value="S-adenosyl-L-methionine-dependent methyltransferases"/>
    <property type="match status" value="1"/>
</dbReference>
<dbReference type="EMBL" id="CP002408">
    <property type="protein sequence ID" value="AFU59390.1"/>
    <property type="molecule type" value="Genomic_DNA"/>
</dbReference>
<dbReference type="InterPro" id="IPR013216">
    <property type="entry name" value="Methyltransf_11"/>
</dbReference>
<dbReference type="Pfam" id="PF08241">
    <property type="entry name" value="Methyltransf_11"/>
    <property type="match status" value="1"/>
</dbReference>
<dbReference type="CDD" id="cd02440">
    <property type="entry name" value="AdoMet_MTases"/>
    <property type="match status" value="1"/>
</dbReference>
<dbReference type="InterPro" id="IPR029063">
    <property type="entry name" value="SAM-dependent_MTases_sf"/>
</dbReference>
<dbReference type="HOGENOM" id="CLU_062440_0_1_2"/>
<dbReference type="BioCyc" id="CNIT1237085:G1324-2464-MONOMER"/>
<gene>
    <name evidence="2" type="ordered locus">Ngar_c24660</name>
</gene>
<keyword evidence="2" id="KW-0808">Transferase</keyword>
<proteinExistence type="predicted"/>
<evidence type="ECO:0000313" key="3">
    <source>
        <dbReference type="Proteomes" id="UP000008037"/>
    </source>
</evidence>
<evidence type="ECO:0000259" key="1">
    <source>
        <dbReference type="Pfam" id="PF08241"/>
    </source>
</evidence>
<dbReference type="PANTHER" id="PTHR43861">
    <property type="entry name" value="TRANS-ACONITATE 2-METHYLTRANSFERASE-RELATED"/>
    <property type="match status" value="1"/>
</dbReference>
<dbReference type="Proteomes" id="UP000008037">
    <property type="component" value="Chromosome"/>
</dbReference>